<organism evidence="4">
    <name type="scientific">Bacteroides fragilis</name>
    <dbReference type="NCBI Taxonomy" id="817"/>
    <lineage>
        <taxon>Bacteria</taxon>
        <taxon>Pseudomonadati</taxon>
        <taxon>Bacteroidota</taxon>
        <taxon>Bacteroidia</taxon>
        <taxon>Bacteroidales</taxon>
        <taxon>Bacteroidaceae</taxon>
        <taxon>Bacteroides</taxon>
    </lineage>
</organism>
<feature type="domain" description="Gliding motility-associated protein GldM N-terminal" evidence="2">
    <location>
        <begin position="31"/>
        <end position="208"/>
    </location>
</feature>
<evidence type="ECO:0000259" key="3">
    <source>
        <dbReference type="Pfam" id="PF21602"/>
    </source>
</evidence>
<reference evidence="4" key="2">
    <citation type="submission" date="2014-07" db="EMBL/GenBank/DDBJ databases">
        <title>Genetics and epidemiology of antimicrobial resistance in B. fragilis group.</title>
        <authorList>
            <person name="Sydenham T.V."/>
            <person name="Hasman H."/>
            <person name="Kemp M."/>
            <person name="Justesen U.S."/>
        </authorList>
    </citation>
    <scope>NUCLEOTIDE SEQUENCE [LARGE SCALE GENOMIC DNA]</scope>
    <source>
        <strain evidence="4">DCMOUH0018B</strain>
    </source>
</reference>
<dbReference type="InterPro" id="IPR022719">
    <property type="entry name" value="Motility-assoc_prot_GldM_C"/>
</dbReference>
<dbReference type="InterPro" id="IPR048406">
    <property type="entry name" value="GldM_Ig-like-2"/>
</dbReference>
<feature type="domain" description="Gliding motility-associated protein GldM C-terminal" evidence="1">
    <location>
        <begin position="323"/>
        <end position="436"/>
    </location>
</feature>
<accession>A0A0I9S999</accession>
<name>A0A0I9S999_BACFG</name>
<dbReference type="RefSeq" id="WP_044300549.1">
    <property type="nucleotide sequence ID" value="NZ_CAEUHN010000012.1"/>
</dbReference>
<dbReference type="InterPro" id="IPR022720">
    <property type="entry name" value="Motility-assoc_prot_GldM_N"/>
</dbReference>
<sequence>MAKYTLPPRQKMINLLYVVLIAMLAINISSDVLEGYGLMNNDYLPQIEQLEEYNRTLLERINNSRNDQTTLSAQSIDATAGKLMGTLEGLKEDIARKADKEKYETGKLKAKDDLNAVPEVFLSVTGGKGKMLRLSLEAFKAETLSLIKNESHRKLVGTYLDTEGPGTGISWEKETFSYLPAIGGVTFINKIQEEVLLCVNEVYRSLLYEEAEDGKNGTFVFINEDQMIVNRDGTVDLPVVQITPTLTSILYTDYENPLNILTAGIPFNEVTFNMTNGKILKRGNQCIAVPNEKAQTATITATQIKNGVARQLAEYRYTVKALPDPTPYILCTDDNGNTVQYRGNVPINKRLVSNMTQLGASISDGPKANYEINSFEMVLIKGNSKAVTSITNTGNKFSARQMELIRQLEKGDKLYITSIVVTGPGNKKKQIASINVVLI</sequence>
<evidence type="ECO:0000313" key="4">
    <source>
        <dbReference type="EMBL" id="KFX74502.1"/>
    </source>
</evidence>
<dbReference type="AlphaFoldDB" id="A0A0I9S999"/>
<dbReference type="EMBL" id="JMZZ02000146">
    <property type="protein sequence ID" value="KFX74502.1"/>
    <property type="molecule type" value="Genomic_DNA"/>
</dbReference>
<evidence type="ECO:0000259" key="1">
    <source>
        <dbReference type="Pfam" id="PF12080"/>
    </source>
</evidence>
<feature type="domain" description="Gliding motility-associated protein GldM second immunoglobulin-like" evidence="3">
    <location>
        <begin position="239"/>
        <end position="320"/>
    </location>
</feature>
<reference evidence="4" key="1">
    <citation type="book" date="2014" name="THE 24TH EUROPEAN CONGRESS OF CLINICAL MICROBIOLOGY AND INFECTIOUS DISEASES" publisher="ECCMID 2014" city="Barcelona, Spain">
        <title>Identification of resistance genes in three multidrug-resistant Bacteroides fragilis isolates by whole genome sequencing.</title>
        <editorList>
            <person name="Unknown"/>
            <person name="A."/>
        </editorList>
        <authorList>
            <person name="Sydenham T.V."/>
            <person name="Hasman H."/>
            <person name="Wang M."/>
            <person name="Soki J."/>
            <person name="Nagy E."/>
            <person name="Justesen U.S."/>
        </authorList>
    </citation>
    <scope>NUCLEOTIDE SEQUENCE</scope>
    <source>
        <strain evidence="4">DCMOUH0018B</strain>
    </source>
</reference>
<dbReference type="Pfam" id="PF12081">
    <property type="entry name" value="GldM_1st"/>
    <property type="match status" value="1"/>
</dbReference>
<dbReference type="Pfam" id="PF12080">
    <property type="entry name" value="GldM_4th"/>
    <property type="match status" value="1"/>
</dbReference>
<dbReference type="Pfam" id="PF21602">
    <property type="entry name" value="GldM_3rd"/>
    <property type="match status" value="1"/>
</dbReference>
<dbReference type="PATRIC" id="fig|817.53.peg.2485"/>
<gene>
    <name evidence="4" type="ORF">EE52_0212045</name>
</gene>
<evidence type="ECO:0000259" key="2">
    <source>
        <dbReference type="Pfam" id="PF12081"/>
    </source>
</evidence>
<proteinExistence type="predicted"/>
<comment type="caution">
    <text evidence="4">The sequence shown here is derived from an EMBL/GenBank/DDBJ whole genome shotgun (WGS) entry which is preliminary data.</text>
</comment>
<protein>
    <submittedName>
        <fullName evidence="4">Gliding motility-associated protein GldM</fullName>
    </submittedName>
</protein>